<gene>
    <name evidence="1" type="ORF">MS3_00006380</name>
    <name evidence="2" type="ORF">MS3_10259</name>
</gene>
<sequence length="195" mass="22007">MEEEFSATIKEYQTVLESVDKKLTSVITNDRFLNDLIPKSNHEGEFVNLPINREVMNAIEIHFGRAMRLTLLRGDGVRLPMVVPVDARVLELRWAVQDAVTSYMNHLHSASNLPKDNCKEDSADCIPSSNIPSKSISWRNLWKTKCLALVNPHSLCSSEGLPSISARLDVLTNKLSYYQIRNGAVITFAPQLKRK</sequence>
<dbReference type="GeneID" id="24597401"/>
<accession>A0A095A4D1</accession>
<dbReference type="Gene3D" id="3.10.20.90">
    <property type="entry name" value="Phosphatidylinositol 3-kinase Catalytic Subunit, Chain A, domain 1"/>
    <property type="match status" value="1"/>
</dbReference>
<evidence type="ECO:0000313" key="1">
    <source>
        <dbReference type="EMBL" id="KAH9584970.1"/>
    </source>
</evidence>
<reference evidence="1" key="2">
    <citation type="journal article" date="2019" name="Gigascience">
        <title>High-quality Schistosoma haematobium genome achieved by single-molecule and long-range sequencing.</title>
        <authorList>
            <person name="Stroehlein A.J."/>
            <person name="Korhonen P.K."/>
            <person name="Chong T.M."/>
            <person name="Lim Y.L."/>
            <person name="Chan K.G."/>
            <person name="Webster B."/>
            <person name="Rollinson D."/>
            <person name="Brindley P.J."/>
            <person name="Gasser R.B."/>
            <person name="Young N.D."/>
        </authorList>
    </citation>
    <scope>NUCLEOTIDE SEQUENCE</scope>
</reference>
<dbReference type="RefSeq" id="XP_051067704.1">
    <property type="nucleotide sequence ID" value="XM_051214518.1"/>
</dbReference>
<dbReference type="CTD" id="24597401"/>
<keyword evidence="3" id="KW-1185">Reference proteome</keyword>
<evidence type="ECO:0000313" key="3">
    <source>
        <dbReference type="Proteomes" id="UP000471633"/>
    </source>
</evidence>
<dbReference type="AlphaFoldDB" id="A0A095A4D1"/>
<reference evidence="1" key="4">
    <citation type="journal article" date="2022" name="PLoS Pathog.">
        <title>Chromosome-level genome of Schistosoma haematobium underpins genome-wide explorations of molecular variation.</title>
        <authorList>
            <person name="Stroehlein A.J."/>
            <person name="Korhonen P.K."/>
            <person name="Lee V.V."/>
            <person name="Ralph S.A."/>
            <person name="Mentink-Kane M."/>
            <person name="You H."/>
            <person name="McManus D.P."/>
            <person name="Tchuente L.T."/>
            <person name="Stothard J.R."/>
            <person name="Kaur P."/>
            <person name="Dudchenko O."/>
            <person name="Aiden E.L."/>
            <person name="Yang B."/>
            <person name="Yang H."/>
            <person name="Emery A.M."/>
            <person name="Webster B.L."/>
            <person name="Brindley P.J."/>
            <person name="Rollinson D."/>
            <person name="Chang B.C.H."/>
            <person name="Gasser R.B."/>
            <person name="Young N.D."/>
        </authorList>
    </citation>
    <scope>NUCLEOTIDE SEQUENCE</scope>
</reference>
<dbReference type="EMBL" id="KL252062">
    <property type="protein sequence ID" value="KGB41717.1"/>
    <property type="molecule type" value="Genomic_DNA"/>
</dbReference>
<dbReference type="OrthoDB" id="72819at2759"/>
<reference evidence="2" key="1">
    <citation type="journal article" date="2012" name="Nat. Genet.">
        <title>Whole-genome sequence of Schistosoma haematobium.</title>
        <authorList>
            <person name="Young N.D."/>
            <person name="Jex A.R."/>
            <person name="Li B."/>
            <person name="Liu S."/>
            <person name="Yang L."/>
            <person name="Xiong Z."/>
            <person name="Li Y."/>
            <person name="Cantacessi C."/>
            <person name="Hall R.S."/>
            <person name="Xu X."/>
            <person name="Chen F."/>
            <person name="Wu X."/>
            <person name="Zerlotini A."/>
            <person name="Oliveira G."/>
            <person name="Hofmann A."/>
            <person name="Zhang G."/>
            <person name="Fang X."/>
            <person name="Kang Y."/>
            <person name="Campbell B.E."/>
            <person name="Loukas A."/>
            <person name="Ranganathan S."/>
            <person name="Rollinson D."/>
            <person name="Rinaldi G."/>
            <person name="Brindley P.J."/>
            <person name="Yang H."/>
            <person name="Wang J."/>
            <person name="Wang J."/>
            <person name="Gasser R.B."/>
        </authorList>
    </citation>
    <scope>NUCLEOTIDE SEQUENCE [LARGE SCALE GENOMIC DNA]</scope>
</reference>
<dbReference type="Proteomes" id="UP000471633">
    <property type="component" value="Unassembled WGS sequence"/>
</dbReference>
<reference evidence="1" key="3">
    <citation type="submission" date="2021-06" db="EMBL/GenBank/DDBJ databases">
        <title>Chromosome-level genome assembly for S. haematobium.</title>
        <authorList>
            <person name="Stroehlein A.J."/>
        </authorList>
    </citation>
    <scope>NUCLEOTIDE SEQUENCE</scope>
</reference>
<proteinExistence type="predicted"/>
<protein>
    <submittedName>
        <fullName evidence="2">Uncharacterized protein</fullName>
    </submittedName>
</protein>
<name>A0A095A4D1_SCHHA</name>
<organism evidence="2">
    <name type="scientific">Schistosoma haematobium</name>
    <name type="common">Blood fluke</name>
    <dbReference type="NCBI Taxonomy" id="6185"/>
    <lineage>
        <taxon>Eukaryota</taxon>
        <taxon>Metazoa</taxon>
        <taxon>Spiralia</taxon>
        <taxon>Lophotrochozoa</taxon>
        <taxon>Platyhelminthes</taxon>
        <taxon>Trematoda</taxon>
        <taxon>Digenea</taxon>
        <taxon>Strigeidida</taxon>
        <taxon>Schistosomatoidea</taxon>
        <taxon>Schistosomatidae</taxon>
        <taxon>Schistosoma</taxon>
    </lineage>
</organism>
<dbReference type="EMBL" id="AMPZ03000004">
    <property type="protein sequence ID" value="KAH9584970.1"/>
    <property type="molecule type" value="Genomic_DNA"/>
</dbReference>
<evidence type="ECO:0000313" key="2">
    <source>
        <dbReference type="EMBL" id="KGB41717.1"/>
    </source>
</evidence>